<accession>A0A0D3IRJ5</accession>
<feature type="region of interest" description="Disordered" evidence="1">
    <location>
        <begin position="553"/>
        <end position="575"/>
    </location>
</feature>
<evidence type="ECO:0000313" key="2">
    <source>
        <dbReference type="EnsemblProtists" id="EOD13880"/>
    </source>
</evidence>
<evidence type="ECO:0000256" key="1">
    <source>
        <dbReference type="SAM" id="MobiDB-lite"/>
    </source>
</evidence>
<dbReference type="RefSeq" id="XP_005766309.1">
    <property type="nucleotide sequence ID" value="XM_005766252.1"/>
</dbReference>
<feature type="compositionally biased region" description="Pro residues" evidence="1">
    <location>
        <begin position="561"/>
        <end position="570"/>
    </location>
</feature>
<reference evidence="3" key="1">
    <citation type="journal article" date="2013" name="Nature">
        <title>Pan genome of the phytoplankton Emiliania underpins its global distribution.</title>
        <authorList>
            <person name="Read B.A."/>
            <person name="Kegel J."/>
            <person name="Klute M.J."/>
            <person name="Kuo A."/>
            <person name="Lefebvre S.C."/>
            <person name="Maumus F."/>
            <person name="Mayer C."/>
            <person name="Miller J."/>
            <person name="Monier A."/>
            <person name="Salamov A."/>
            <person name="Young J."/>
            <person name="Aguilar M."/>
            <person name="Claverie J.M."/>
            <person name="Frickenhaus S."/>
            <person name="Gonzalez K."/>
            <person name="Herman E.K."/>
            <person name="Lin Y.C."/>
            <person name="Napier J."/>
            <person name="Ogata H."/>
            <person name="Sarno A.F."/>
            <person name="Shmutz J."/>
            <person name="Schroeder D."/>
            <person name="de Vargas C."/>
            <person name="Verret F."/>
            <person name="von Dassow P."/>
            <person name="Valentin K."/>
            <person name="Van de Peer Y."/>
            <person name="Wheeler G."/>
            <person name="Dacks J.B."/>
            <person name="Delwiche C.F."/>
            <person name="Dyhrman S.T."/>
            <person name="Glockner G."/>
            <person name="John U."/>
            <person name="Richards T."/>
            <person name="Worden A.Z."/>
            <person name="Zhang X."/>
            <person name="Grigoriev I.V."/>
            <person name="Allen A.E."/>
            <person name="Bidle K."/>
            <person name="Borodovsky M."/>
            <person name="Bowler C."/>
            <person name="Brownlee C."/>
            <person name="Cock J.M."/>
            <person name="Elias M."/>
            <person name="Gladyshev V.N."/>
            <person name="Groth M."/>
            <person name="Guda C."/>
            <person name="Hadaegh A."/>
            <person name="Iglesias-Rodriguez M.D."/>
            <person name="Jenkins J."/>
            <person name="Jones B.M."/>
            <person name="Lawson T."/>
            <person name="Leese F."/>
            <person name="Lindquist E."/>
            <person name="Lobanov A."/>
            <person name="Lomsadze A."/>
            <person name="Malik S.B."/>
            <person name="Marsh M.E."/>
            <person name="Mackinder L."/>
            <person name="Mock T."/>
            <person name="Mueller-Roeber B."/>
            <person name="Pagarete A."/>
            <person name="Parker M."/>
            <person name="Probert I."/>
            <person name="Quesneville H."/>
            <person name="Raines C."/>
            <person name="Rensing S.A."/>
            <person name="Riano-Pachon D.M."/>
            <person name="Richier S."/>
            <person name="Rokitta S."/>
            <person name="Shiraiwa Y."/>
            <person name="Soanes D.M."/>
            <person name="van der Giezen M."/>
            <person name="Wahlund T.M."/>
            <person name="Williams B."/>
            <person name="Wilson W."/>
            <person name="Wolfe G."/>
            <person name="Wurch L.L."/>
        </authorList>
    </citation>
    <scope>NUCLEOTIDE SEQUENCE</scope>
</reference>
<reference evidence="2" key="2">
    <citation type="submission" date="2024-10" db="UniProtKB">
        <authorList>
            <consortium name="EnsemblProtists"/>
        </authorList>
    </citation>
    <scope>IDENTIFICATION</scope>
</reference>
<dbReference type="HOGENOM" id="CLU_338167_0_0_1"/>
<organism evidence="2 3">
    <name type="scientific">Emiliania huxleyi (strain CCMP1516)</name>
    <dbReference type="NCBI Taxonomy" id="280463"/>
    <lineage>
        <taxon>Eukaryota</taxon>
        <taxon>Haptista</taxon>
        <taxon>Haptophyta</taxon>
        <taxon>Prymnesiophyceae</taxon>
        <taxon>Isochrysidales</taxon>
        <taxon>Noelaerhabdaceae</taxon>
        <taxon>Emiliania</taxon>
    </lineage>
</organism>
<name>A0A0D3IRJ5_EMIH1</name>
<sequence>MIATAREHSNDCDRTWCIARSVLLACALAAVGAWPAPPAWQLDLPQSIAAAEAEAAEYLTPGQGESVPFAEAAPTERHVAMRSDCAPLTIGQALFDKWLGGSTTAVTRAALASLPQRTRLASVLPLLGLGGSELLMEHPTGYRMRVQNVTLVEVGEEYSVRFGVCWDDLEWWEQQDVLTRLWDSRAPDGLEIVITTISVDLELDFAIEQQLGPWLSYVHYLEGRMAVSLTGFLTLHLDLNAMHERAVPACDGKFEFVHLSTEVGGIYSDLRLAGTVKTLVQGIAPLFAQEVAPMLCRGDLADVAGLTVSHGMGVELFDDDGRRTHFPGLALEVQRRIRSHEQLLGFLRGPNTDERRQAALVDRARLHEVGVSAMLGEGRFSNVPAYYDDFLEAGGELPTAKDLAATDAAMEEGLFGLTDGSGAYLTRVDLFVETSAMLAGETQPIPILVERPLTTTAVASCDGWDCSVRGQVCAQGWTCCAEARALGCTGGLCWFANSDLPSAGKCTPEAATAESKLSAAKASAAKVAVAVTHPFRTSPEAVYGCHKLTSHEAVGVDSERPPPPPPPGPPQHCTRRPQLEVVARFTPSEEGLGFLIGGSGRGSFEMELRAPSRGEMRAVLREERGPDHRADTWAVDAASAAGEPLRRYGKVERRSGVGGSMVADRFVYSQWRREQAWAWPWGGGGEEREEREVLSPLLELDVLQAPSWSEMGKGRPSESLPPLRAVIRLAGTDTVVGVVGESRSGRHFGLWREMVVWAARDVDVLGGFALSFASVFMAEGWEALRKLADSPWALSAAAAGAPFAARHALHDAAARGDGPLRFSFDFAPGGVLRDASAHAAAD</sequence>
<dbReference type="Proteomes" id="UP000013827">
    <property type="component" value="Unassembled WGS sequence"/>
</dbReference>
<dbReference type="PaxDb" id="2903-EOD13880"/>
<protein>
    <submittedName>
        <fullName evidence="2">Uncharacterized protein</fullName>
    </submittedName>
</protein>
<dbReference type="AlphaFoldDB" id="A0A0D3IRJ5"/>
<proteinExistence type="predicted"/>
<dbReference type="EnsemblProtists" id="EOD13880">
    <property type="protein sequence ID" value="EOD13880"/>
    <property type="gene ID" value="EMIHUDRAFT_464651"/>
</dbReference>
<keyword evidence="3" id="KW-1185">Reference proteome</keyword>
<dbReference type="GeneID" id="17259906"/>
<evidence type="ECO:0000313" key="3">
    <source>
        <dbReference type="Proteomes" id="UP000013827"/>
    </source>
</evidence>
<dbReference type="KEGG" id="ehx:EMIHUDRAFT_464651"/>